<dbReference type="PANTHER" id="PTHR42742">
    <property type="entry name" value="TRANSCRIPTIONAL REPRESSOR MPRA"/>
    <property type="match status" value="1"/>
</dbReference>
<dbReference type="PANTHER" id="PTHR42742:SF3">
    <property type="entry name" value="FRUCTOKINASE"/>
    <property type="match status" value="1"/>
</dbReference>
<dbReference type="OrthoDB" id="3452273at2759"/>
<gene>
    <name evidence="4" type="ORF">E4U60_003373</name>
</gene>
<evidence type="ECO:0000259" key="3">
    <source>
        <dbReference type="Pfam" id="PF21621"/>
    </source>
</evidence>
<dbReference type="PIRSF" id="PIRSF036894">
    <property type="entry name" value="PMI_Firm_short"/>
    <property type="match status" value="1"/>
</dbReference>
<evidence type="ECO:0000313" key="5">
    <source>
        <dbReference type="Proteomes" id="UP000706124"/>
    </source>
</evidence>
<organism evidence="4 5">
    <name type="scientific">Claviceps pazoutovae</name>
    <dbReference type="NCBI Taxonomy" id="1649127"/>
    <lineage>
        <taxon>Eukaryota</taxon>
        <taxon>Fungi</taxon>
        <taxon>Dikarya</taxon>
        <taxon>Ascomycota</taxon>
        <taxon>Pezizomycotina</taxon>
        <taxon>Sordariomycetes</taxon>
        <taxon>Hypocreomycetidae</taxon>
        <taxon>Hypocreales</taxon>
        <taxon>Clavicipitaceae</taxon>
        <taxon>Claviceps</taxon>
    </lineage>
</organism>
<dbReference type="GO" id="GO:0004476">
    <property type="term" value="F:mannose-6-phosphate isomerase activity"/>
    <property type="evidence" value="ECO:0007669"/>
    <property type="project" value="InterPro"/>
</dbReference>
<dbReference type="InterPro" id="IPR051804">
    <property type="entry name" value="Carb_Metab_Reg_Kinase/Isom"/>
</dbReference>
<proteinExistence type="predicted"/>
<dbReference type="InterPro" id="IPR014628">
    <property type="entry name" value="Man6P_isomerase_Firm_short"/>
</dbReference>
<dbReference type="Gene3D" id="2.60.120.10">
    <property type="entry name" value="Jelly Rolls"/>
    <property type="match status" value="2"/>
</dbReference>
<dbReference type="EMBL" id="SRPO01000271">
    <property type="protein sequence ID" value="KAG5935111.1"/>
    <property type="molecule type" value="Genomic_DNA"/>
</dbReference>
<feature type="domain" description="Mannose-6-phosphate isomerase cupin" evidence="3">
    <location>
        <begin position="259"/>
        <end position="326"/>
    </location>
</feature>
<dbReference type="InterPro" id="IPR011051">
    <property type="entry name" value="RmlC_Cupin_sf"/>
</dbReference>
<dbReference type="InterPro" id="IPR049071">
    <property type="entry name" value="MPI_cupin_dom"/>
</dbReference>
<dbReference type="InterPro" id="IPR014710">
    <property type="entry name" value="RmlC-like_jellyroll"/>
</dbReference>
<dbReference type="Pfam" id="PF21621">
    <property type="entry name" value="MPI_cupin_dom"/>
    <property type="match status" value="1"/>
</dbReference>
<keyword evidence="5" id="KW-1185">Reference proteome</keyword>
<keyword evidence="2" id="KW-0862">Zinc</keyword>
<accession>A0A9P7MAD8</accession>
<dbReference type="CDD" id="cd07010">
    <property type="entry name" value="cupin_PMI_type_I_N_bac"/>
    <property type="match status" value="1"/>
</dbReference>
<sequence length="331" mass="36694">MTPIQLPVNRPGESIFAGGARISELRSAPRTSDCQGEDWIASTTCCFGTDAIGYSRLTDGPLLREAVTSEPDKWLGPQHNAKYGPDTKLLVKLLDASHRLPVHAHPHVDWARKHLGRSHGKAEAWYILTPGSVWLGLTEDIDERELLELVQSERGAELLPKMHRFDVQPHQTLYVPPGTLHAIGEGVMVVEVQEPEDLSILCEWVGHNVDGKKDGHLGLGFPVALTGVNNRGWTREQVERCWVKNESDHAESVFANDSREYFRMERLAVKGHVTTQRGFAVLIVLEGKMSLRTEKSESISIGKGSTVVIPYEDGDMHLDGEGEVLIARPPL</sequence>
<keyword evidence="1" id="KW-0479">Metal-binding</keyword>
<dbReference type="GO" id="GO:0046872">
    <property type="term" value="F:metal ion binding"/>
    <property type="evidence" value="ECO:0007669"/>
    <property type="project" value="UniProtKB-KW"/>
</dbReference>
<protein>
    <recommendedName>
        <fullName evidence="3">Mannose-6-phosphate isomerase cupin domain-containing protein</fullName>
    </recommendedName>
</protein>
<dbReference type="GO" id="GO:0005975">
    <property type="term" value="P:carbohydrate metabolic process"/>
    <property type="evidence" value="ECO:0007669"/>
    <property type="project" value="InterPro"/>
</dbReference>
<dbReference type="Proteomes" id="UP000706124">
    <property type="component" value="Unassembled WGS sequence"/>
</dbReference>
<reference evidence="4 5" key="1">
    <citation type="journal article" date="2020" name="bioRxiv">
        <title>Whole genome comparisons of ergot fungi reveals the divergence and evolution of species within the genus Claviceps are the result of varying mechanisms driving genome evolution and host range expansion.</title>
        <authorList>
            <person name="Wyka S.A."/>
            <person name="Mondo S.J."/>
            <person name="Liu M."/>
            <person name="Dettman J."/>
            <person name="Nalam V."/>
            <person name="Broders K.D."/>
        </authorList>
    </citation>
    <scope>NUCLEOTIDE SEQUENCE [LARGE SCALE GENOMIC DNA]</scope>
    <source>
        <strain evidence="4 5">CCC 1485</strain>
    </source>
</reference>
<name>A0A9P7MAD8_9HYPO</name>
<evidence type="ECO:0000256" key="1">
    <source>
        <dbReference type="ARBA" id="ARBA00022723"/>
    </source>
</evidence>
<evidence type="ECO:0000256" key="2">
    <source>
        <dbReference type="ARBA" id="ARBA00022833"/>
    </source>
</evidence>
<dbReference type="AlphaFoldDB" id="A0A9P7MAD8"/>
<dbReference type="SUPFAM" id="SSF51182">
    <property type="entry name" value="RmlC-like cupins"/>
    <property type="match status" value="1"/>
</dbReference>
<comment type="caution">
    <text evidence="4">The sequence shown here is derived from an EMBL/GenBank/DDBJ whole genome shotgun (WGS) entry which is preliminary data.</text>
</comment>
<evidence type="ECO:0000313" key="4">
    <source>
        <dbReference type="EMBL" id="KAG5935111.1"/>
    </source>
</evidence>